<dbReference type="Proteomes" id="UP000069935">
    <property type="component" value="Chromosome 2"/>
</dbReference>
<evidence type="ECO:0000259" key="7">
    <source>
        <dbReference type="PROSITE" id="PS50110"/>
    </source>
</evidence>
<evidence type="ECO:0000313" key="8">
    <source>
        <dbReference type="EMBL" id="ALG73193.1"/>
    </source>
</evidence>
<evidence type="ECO:0000256" key="3">
    <source>
        <dbReference type="ARBA" id="ARBA00023015"/>
    </source>
</evidence>
<gene>
    <name evidence="8" type="ORF">AL072_17765</name>
</gene>
<dbReference type="GO" id="GO:0000156">
    <property type="term" value="F:phosphorelay response regulator activity"/>
    <property type="evidence" value="ECO:0007669"/>
    <property type="project" value="TreeGrafter"/>
</dbReference>
<keyword evidence="3" id="KW-0805">Transcription regulation</keyword>
<evidence type="ECO:0000256" key="4">
    <source>
        <dbReference type="ARBA" id="ARBA00023125"/>
    </source>
</evidence>
<keyword evidence="9" id="KW-1185">Reference proteome</keyword>
<keyword evidence="1 6" id="KW-0597">Phosphoprotein</keyword>
<dbReference type="Pfam" id="PF00486">
    <property type="entry name" value="Trans_reg_C"/>
    <property type="match status" value="1"/>
</dbReference>
<dbReference type="InterPro" id="IPR036388">
    <property type="entry name" value="WH-like_DNA-bd_sf"/>
</dbReference>
<dbReference type="PANTHER" id="PTHR48111">
    <property type="entry name" value="REGULATOR OF RPOS"/>
    <property type="match status" value="1"/>
</dbReference>
<protein>
    <recommendedName>
        <fullName evidence="7">Response regulatory domain-containing protein</fullName>
    </recommendedName>
</protein>
<evidence type="ECO:0000313" key="9">
    <source>
        <dbReference type="Proteomes" id="UP000069935"/>
    </source>
</evidence>
<organism evidence="8 9">
    <name type="scientific">Azospirillum thiophilum</name>
    <dbReference type="NCBI Taxonomy" id="528244"/>
    <lineage>
        <taxon>Bacteria</taxon>
        <taxon>Pseudomonadati</taxon>
        <taxon>Pseudomonadota</taxon>
        <taxon>Alphaproteobacteria</taxon>
        <taxon>Rhodospirillales</taxon>
        <taxon>Azospirillaceae</taxon>
        <taxon>Azospirillum</taxon>
    </lineage>
</organism>
<keyword evidence="4" id="KW-0238">DNA-binding</keyword>
<dbReference type="Gene3D" id="1.10.10.10">
    <property type="entry name" value="Winged helix-like DNA-binding domain superfamily/Winged helix DNA-binding domain"/>
    <property type="match status" value="1"/>
</dbReference>
<dbReference type="EMBL" id="CP012402">
    <property type="protein sequence ID" value="ALG73193.1"/>
    <property type="molecule type" value="Genomic_DNA"/>
</dbReference>
<dbReference type="GO" id="GO:0032993">
    <property type="term" value="C:protein-DNA complex"/>
    <property type="evidence" value="ECO:0007669"/>
    <property type="project" value="TreeGrafter"/>
</dbReference>
<dbReference type="InterPro" id="IPR001789">
    <property type="entry name" value="Sig_transdc_resp-reg_receiver"/>
</dbReference>
<evidence type="ECO:0000256" key="6">
    <source>
        <dbReference type="PROSITE-ProRule" id="PRU00169"/>
    </source>
</evidence>
<name>A0AAC8ZV35_9PROT</name>
<dbReference type="InterPro" id="IPR011006">
    <property type="entry name" value="CheY-like_superfamily"/>
</dbReference>
<dbReference type="SUPFAM" id="SSF46894">
    <property type="entry name" value="C-terminal effector domain of the bipartite response regulators"/>
    <property type="match status" value="1"/>
</dbReference>
<dbReference type="InterPro" id="IPR039420">
    <property type="entry name" value="WalR-like"/>
</dbReference>
<dbReference type="SMART" id="SM00448">
    <property type="entry name" value="REC"/>
    <property type="match status" value="1"/>
</dbReference>
<reference evidence="9" key="1">
    <citation type="submission" date="2015-08" db="EMBL/GenBank/DDBJ databases">
        <title>Complete Genome Sequence of Azospirillum thiophilum BV-S.</title>
        <authorList>
            <person name="Fomenkov A."/>
            <person name="Vincze T."/>
            <person name="Grabovich M."/>
            <person name="Dubinina G."/>
            <person name="Orlova M."/>
            <person name="Belousova E."/>
            <person name="Roberts R.J."/>
        </authorList>
    </citation>
    <scope>NUCLEOTIDE SEQUENCE [LARGE SCALE GENOMIC DNA]</scope>
    <source>
        <strain evidence="9">BV-S</strain>
    </source>
</reference>
<evidence type="ECO:0000256" key="1">
    <source>
        <dbReference type="ARBA" id="ARBA00022553"/>
    </source>
</evidence>
<feature type="modified residue" description="4-aspartylphosphate" evidence="6">
    <location>
        <position position="52"/>
    </location>
</feature>
<dbReference type="AlphaFoldDB" id="A0AAC8ZV35"/>
<sequence length="226" mass="24651">MLDVLVVEDHVDLAEEVVSYLRARGMTVRAADSGRTMDQAIAERRPDVILLDLGLPEEDGVSIARRLAAGVRPGDPGFGVVVITARGRVEDRILGLNAGADIYLVKPLDMRELEAAIGAVVRRRGGGAPLAARPWRLETSRWRLLTPGGTAVSLSDVEVRLLTPFFDAPESVIERRVLADRLAVDDRGIDLLVHRLRRKVESEAGEILPLRTLRSRGYAFAAPVAP</sequence>
<dbReference type="GO" id="GO:0000976">
    <property type="term" value="F:transcription cis-regulatory region binding"/>
    <property type="evidence" value="ECO:0007669"/>
    <property type="project" value="TreeGrafter"/>
</dbReference>
<dbReference type="SUPFAM" id="SSF52172">
    <property type="entry name" value="CheY-like"/>
    <property type="match status" value="1"/>
</dbReference>
<dbReference type="Gene3D" id="6.10.250.690">
    <property type="match status" value="1"/>
</dbReference>
<dbReference type="GO" id="GO:0005829">
    <property type="term" value="C:cytosol"/>
    <property type="evidence" value="ECO:0007669"/>
    <property type="project" value="TreeGrafter"/>
</dbReference>
<dbReference type="PROSITE" id="PS50110">
    <property type="entry name" value="RESPONSE_REGULATORY"/>
    <property type="match status" value="1"/>
</dbReference>
<evidence type="ECO:0000256" key="5">
    <source>
        <dbReference type="ARBA" id="ARBA00023163"/>
    </source>
</evidence>
<feature type="domain" description="Response regulatory" evidence="7">
    <location>
        <begin position="3"/>
        <end position="121"/>
    </location>
</feature>
<dbReference type="PANTHER" id="PTHR48111:SF4">
    <property type="entry name" value="DNA-BINDING DUAL TRANSCRIPTIONAL REGULATOR OMPR"/>
    <property type="match status" value="1"/>
</dbReference>
<keyword evidence="5" id="KW-0804">Transcription</keyword>
<proteinExistence type="predicted"/>
<dbReference type="GO" id="GO:0006355">
    <property type="term" value="P:regulation of DNA-templated transcription"/>
    <property type="evidence" value="ECO:0007669"/>
    <property type="project" value="InterPro"/>
</dbReference>
<keyword evidence="2" id="KW-0902">Two-component regulatory system</keyword>
<dbReference type="Pfam" id="PF00072">
    <property type="entry name" value="Response_reg"/>
    <property type="match status" value="1"/>
</dbReference>
<dbReference type="KEGG" id="ati:AL072_17765"/>
<accession>A0AAC8ZV35</accession>
<dbReference type="Gene3D" id="3.40.50.2300">
    <property type="match status" value="1"/>
</dbReference>
<dbReference type="InterPro" id="IPR001867">
    <property type="entry name" value="OmpR/PhoB-type_DNA-bd"/>
</dbReference>
<evidence type="ECO:0000256" key="2">
    <source>
        <dbReference type="ARBA" id="ARBA00023012"/>
    </source>
</evidence>
<reference evidence="8 9" key="2">
    <citation type="journal article" date="2016" name="Genome Announc.">
        <title>Complete Genome Sequence of a Strain of Azospirillum thiophilum Isolated from a Sulfide Spring.</title>
        <authorList>
            <person name="Fomenkov A."/>
            <person name="Vincze T."/>
            <person name="Grabovich M."/>
            <person name="Anton B.P."/>
            <person name="Dubinina G."/>
            <person name="Orlova M."/>
            <person name="Belousova E."/>
            <person name="Roberts R.J."/>
        </authorList>
    </citation>
    <scope>NUCLEOTIDE SEQUENCE [LARGE SCALE GENOMIC DNA]</scope>
    <source>
        <strain evidence="8 9">BV-S</strain>
    </source>
</reference>
<dbReference type="InterPro" id="IPR016032">
    <property type="entry name" value="Sig_transdc_resp-reg_C-effctor"/>
</dbReference>
<dbReference type="SMART" id="SM00862">
    <property type="entry name" value="Trans_reg_C"/>
    <property type="match status" value="1"/>
</dbReference>